<feature type="transmembrane region" description="Helical" evidence="15">
    <location>
        <begin position="278"/>
        <end position="300"/>
    </location>
</feature>
<keyword evidence="6" id="KW-0808">Transferase</keyword>
<evidence type="ECO:0000256" key="9">
    <source>
        <dbReference type="ARBA" id="ARBA00022777"/>
    </source>
</evidence>
<dbReference type="InterPro" id="IPR005467">
    <property type="entry name" value="His_kinase_dom"/>
</dbReference>
<organism evidence="19 20">
    <name type="scientific">Alkalimarinus sediminis</name>
    <dbReference type="NCBI Taxonomy" id="1632866"/>
    <lineage>
        <taxon>Bacteria</taxon>
        <taxon>Pseudomonadati</taxon>
        <taxon>Pseudomonadota</taxon>
        <taxon>Gammaproteobacteria</taxon>
        <taxon>Alteromonadales</taxon>
        <taxon>Alteromonadaceae</taxon>
        <taxon>Alkalimarinus</taxon>
    </lineage>
</organism>
<evidence type="ECO:0000259" key="18">
    <source>
        <dbReference type="PROSITE" id="PS50113"/>
    </source>
</evidence>
<dbReference type="Pfam" id="PF02518">
    <property type="entry name" value="HATPase_c"/>
    <property type="match status" value="1"/>
</dbReference>
<dbReference type="InterPro" id="IPR000700">
    <property type="entry name" value="PAS-assoc_C"/>
</dbReference>
<keyword evidence="9" id="KW-0418">Kinase</keyword>
<dbReference type="Pfam" id="PF02743">
    <property type="entry name" value="dCache_1"/>
    <property type="match status" value="1"/>
</dbReference>
<dbReference type="EC" id="2.7.13.3" evidence="3"/>
<dbReference type="PRINTS" id="PR00344">
    <property type="entry name" value="BCTRLSENSOR"/>
</dbReference>
<evidence type="ECO:0000256" key="6">
    <source>
        <dbReference type="ARBA" id="ARBA00022679"/>
    </source>
</evidence>
<dbReference type="NCBIfam" id="TIGR00229">
    <property type="entry name" value="sensory_box"/>
    <property type="match status" value="1"/>
</dbReference>
<evidence type="ECO:0000313" key="19">
    <source>
        <dbReference type="EMBL" id="UZW74777.1"/>
    </source>
</evidence>
<feature type="domain" description="PAC" evidence="18">
    <location>
        <begin position="434"/>
        <end position="486"/>
    </location>
</feature>
<dbReference type="GO" id="GO:0005886">
    <property type="term" value="C:plasma membrane"/>
    <property type="evidence" value="ECO:0007669"/>
    <property type="project" value="UniProtKB-SubCell"/>
</dbReference>
<evidence type="ECO:0000256" key="1">
    <source>
        <dbReference type="ARBA" id="ARBA00000085"/>
    </source>
</evidence>
<dbReference type="Gene3D" id="3.30.565.10">
    <property type="entry name" value="Histidine kinase-like ATPase, C-terminal domain"/>
    <property type="match status" value="1"/>
</dbReference>
<keyword evidence="14" id="KW-0175">Coiled coil</keyword>
<dbReference type="GO" id="GO:0006355">
    <property type="term" value="P:regulation of DNA-templated transcription"/>
    <property type="evidence" value="ECO:0007669"/>
    <property type="project" value="InterPro"/>
</dbReference>
<evidence type="ECO:0000256" key="2">
    <source>
        <dbReference type="ARBA" id="ARBA00004651"/>
    </source>
</evidence>
<keyword evidence="10 19" id="KW-0067">ATP-binding</keyword>
<evidence type="ECO:0000256" key="12">
    <source>
        <dbReference type="ARBA" id="ARBA00023012"/>
    </source>
</evidence>
<comment type="catalytic activity">
    <reaction evidence="1">
        <text>ATP + protein L-histidine = ADP + protein N-phospho-L-histidine.</text>
        <dbReference type="EC" id="2.7.13.3"/>
    </reaction>
</comment>
<keyword evidence="11 15" id="KW-1133">Transmembrane helix</keyword>
<dbReference type="Proteomes" id="UP001164472">
    <property type="component" value="Chromosome"/>
</dbReference>
<dbReference type="InterPro" id="IPR036097">
    <property type="entry name" value="HisK_dim/P_sf"/>
</dbReference>
<dbReference type="PROSITE" id="PS50109">
    <property type="entry name" value="HIS_KIN"/>
    <property type="match status" value="1"/>
</dbReference>
<dbReference type="Pfam" id="PF00989">
    <property type="entry name" value="PAS"/>
    <property type="match status" value="1"/>
</dbReference>
<dbReference type="SUPFAM" id="SSF47384">
    <property type="entry name" value="Homodimeric domain of signal transducing histidine kinase"/>
    <property type="match status" value="1"/>
</dbReference>
<dbReference type="EMBL" id="CP101527">
    <property type="protein sequence ID" value="UZW74777.1"/>
    <property type="molecule type" value="Genomic_DNA"/>
</dbReference>
<keyword evidence="4" id="KW-1003">Cell membrane</keyword>
<dbReference type="GO" id="GO:0000155">
    <property type="term" value="F:phosphorelay sensor kinase activity"/>
    <property type="evidence" value="ECO:0007669"/>
    <property type="project" value="InterPro"/>
</dbReference>
<evidence type="ECO:0000259" key="16">
    <source>
        <dbReference type="PROSITE" id="PS50109"/>
    </source>
</evidence>
<dbReference type="SUPFAM" id="SSF55785">
    <property type="entry name" value="PYP-like sensor domain (PAS domain)"/>
    <property type="match status" value="1"/>
</dbReference>
<dbReference type="InterPro" id="IPR003661">
    <property type="entry name" value="HisK_dim/P_dom"/>
</dbReference>
<dbReference type="InterPro" id="IPR003594">
    <property type="entry name" value="HATPase_dom"/>
</dbReference>
<dbReference type="PANTHER" id="PTHR43065">
    <property type="entry name" value="SENSOR HISTIDINE KINASE"/>
    <property type="match status" value="1"/>
</dbReference>
<dbReference type="CDD" id="cd00075">
    <property type="entry name" value="HATPase"/>
    <property type="match status" value="1"/>
</dbReference>
<dbReference type="InterPro" id="IPR036890">
    <property type="entry name" value="HATPase_C_sf"/>
</dbReference>
<keyword evidence="7 15" id="KW-0812">Transmembrane</keyword>
<dbReference type="InterPro" id="IPR004358">
    <property type="entry name" value="Sig_transdc_His_kin-like_C"/>
</dbReference>
<dbReference type="SMART" id="SM00387">
    <property type="entry name" value="HATPase_c"/>
    <property type="match status" value="1"/>
</dbReference>
<proteinExistence type="predicted"/>
<keyword evidence="8" id="KW-0547">Nucleotide-binding</keyword>
<keyword evidence="12" id="KW-0902">Two-component regulatory system</keyword>
<feature type="domain" description="Histidine kinase" evidence="16">
    <location>
        <begin position="538"/>
        <end position="769"/>
    </location>
</feature>
<dbReference type="KEGG" id="asem:NNL22_17420"/>
<dbReference type="InterPro" id="IPR035965">
    <property type="entry name" value="PAS-like_dom_sf"/>
</dbReference>
<dbReference type="GO" id="GO:0005524">
    <property type="term" value="F:ATP binding"/>
    <property type="evidence" value="ECO:0007669"/>
    <property type="project" value="UniProtKB-KW"/>
</dbReference>
<reference evidence="19" key="1">
    <citation type="submission" date="2022-07" db="EMBL/GenBank/DDBJ databases">
        <title>Alkalimarinus sp. nov., isolated from gut of a Alitta virens.</title>
        <authorList>
            <person name="Yang A.I."/>
            <person name="Shin N.-R."/>
        </authorList>
    </citation>
    <scope>NUCLEOTIDE SEQUENCE</scope>
    <source>
        <strain evidence="19">FA028</strain>
    </source>
</reference>
<dbReference type="InterPro" id="IPR000014">
    <property type="entry name" value="PAS"/>
</dbReference>
<dbReference type="SMART" id="SM00091">
    <property type="entry name" value="PAS"/>
    <property type="match status" value="1"/>
</dbReference>
<feature type="transmembrane region" description="Helical" evidence="15">
    <location>
        <begin position="244"/>
        <end position="266"/>
    </location>
</feature>
<dbReference type="InterPro" id="IPR033479">
    <property type="entry name" value="dCache_1"/>
</dbReference>
<feature type="domain" description="PAS" evidence="17">
    <location>
        <begin position="362"/>
        <end position="431"/>
    </location>
</feature>
<protein>
    <recommendedName>
        <fullName evidence="3">histidine kinase</fullName>
        <ecNumber evidence="3">2.7.13.3</ecNumber>
    </recommendedName>
</protein>
<sequence length="769" mass="84953">MTQIPSRKLSLKSFLSLQFLLVSLIPIALVLVLAVTFLFPHLAKQEALEQEALATAITSRVEAQFESAKRELRRFSEFLPFLDNETELQQLLDNVANINAVYEAVYITDNQGIVTHIGLPKLYQPLRGNYIGLDMSHKRFFVEGSRTKQDQFYGTFLSAVTGHLSAGYFIPLDNQMLIAEITVNQLPELSKFISQESGQTVMVLDREGQLLVHPDASFEQQQLNLRNLPIVQQSMEQGKASGEFSFQGVAYFGTAVLIDSSGWIVIASKTLESYRNTLVASGFILLVALLIGMVVAVVVARVVGGVLSRRFTVFMQLAEGITSGHYDAQPVPSKIKEIEVLGREIVNAGMQIKTREQALAAKEQRYRALVEQSPVAVIEWNDALEIVGWNHVAQDILGFLDKDTVSSAVDYLAQEENQQQLSSLAMRFENDASFIAEHHFTSETGERIICRSFNATIRGDEGELLGHLSLLEDVTEQCRIQEEIQELNTRLEQRVANRTTALSNTNEQLKHALKNLRRTQSELLRADKLAALGAMVAGVSHELNTPIGNAVMAITTLEKQTRHFEEQYTSGAVKRSTFEEYLAVSKESEQLVAKNLYRAAELITSFKQVAVDQTSAQKRGFELRQHMDEVLLTLRPLFKKSPVSLESNIPAGIQLNSYPGSLGQVVTNLVSNALLHGFDSGEAGLITVTAEKSGDDAVEITVEDNGKGIPKENLDKVFDPFFSTRLGEGGTGLGLHIVHNIVTGVLAGSVELSSSEHGTRFQIKIPLVV</sequence>
<dbReference type="SUPFAM" id="SSF55874">
    <property type="entry name" value="ATPase domain of HSP90 chaperone/DNA topoisomerase II/histidine kinase"/>
    <property type="match status" value="1"/>
</dbReference>
<evidence type="ECO:0000256" key="8">
    <source>
        <dbReference type="ARBA" id="ARBA00022741"/>
    </source>
</evidence>
<name>A0A9E8HIF0_9ALTE</name>
<dbReference type="CDD" id="cd00082">
    <property type="entry name" value="HisKA"/>
    <property type="match status" value="1"/>
</dbReference>
<keyword evidence="20" id="KW-1185">Reference proteome</keyword>
<evidence type="ECO:0000313" key="20">
    <source>
        <dbReference type="Proteomes" id="UP001164472"/>
    </source>
</evidence>
<dbReference type="RefSeq" id="WP_251810204.1">
    <property type="nucleotide sequence ID" value="NZ_CP101527.1"/>
</dbReference>
<evidence type="ECO:0000256" key="10">
    <source>
        <dbReference type="ARBA" id="ARBA00022840"/>
    </source>
</evidence>
<dbReference type="CDD" id="cd00130">
    <property type="entry name" value="PAS"/>
    <property type="match status" value="1"/>
</dbReference>
<keyword evidence="5" id="KW-0597">Phosphoprotein</keyword>
<evidence type="ECO:0000256" key="13">
    <source>
        <dbReference type="ARBA" id="ARBA00023136"/>
    </source>
</evidence>
<evidence type="ECO:0000256" key="11">
    <source>
        <dbReference type="ARBA" id="ARBA00022989"/>
    </source>
</evidence>
<dbReference type="AlphaFoldDB" id="A0A9E8HIF0"/>
<evidence type="ECO:0000256" key="7">
    <source>
        <dbReference type="ARBA" id="ARBA00022692"/>
    </source>
</evidence>
<feature type="transmembrane region" description="Helical" evidence="15">
    <location>
        <begin position="15"/>
        <end position="39"/>
    </location>
</feature>
<dbReference type="PANTHER" id="PTHR43065:SF47">
    <property type="match status" value="1"/>
</dbReference>
<evidence type="ECO:0000256" key="4">
    <source>
        <dbReference type="ARBA" id="ARBA00022475"/>
    </source>
</evidence>
<dbReference type="PROSITE" id="PS50113">
    <property type="entry name" value="PAC"/>
    <property type="match status" value="1"/>
</dbReference>
<keyword evidence="13 15" id="KW-0472">Membrane</keyword>
<accession>A0A9E8HIF0</accession>
<evidence type="ECO:0000256" key="14">
    <source>
        <dbReference type="SAM" id="Coils"/>
    </source>
</evidence>
<gene>
    <name evidence="19" type="ORF">NNL22_17420</name>
</gene>
<evidence type="ECO:0000256" key="3">
    <source>
        <dbReference type="ARBA" id="ARBA00012438"/>
    </source>
</evidence>
<evidence type="ECO:0000259" key="17">
    <source>
        <dbReference type="PROSITE" id="PS50112"/>
    </source>
</evidence>
<evidence type="ECO:0000256" key="5">
    <source>
        <dbReference type="ARBA" id="ARBA00022553"/>
    </source>
</evidence>
<comment type="subcellular location">
    <subcellularLocation>
        <location evidence="2">Cell membrane</location>
        <topology evidence="2">Multi-pass membrane protein</topology>
    </subcellularLocation>
</comment>
<dbReference type="Gene3D" id="3.30.450.20">
    <property type="entry name" value="PAS domain"/>
    <property type="match status" value="3"/>
</dbReference>
<dbReference type="Gene3D" id="1.10.287.130">
    <property type="match status" value="1"/>
</dbReference>
<feature type="coiled-coil region" evidence="14">
    <location>
        <begin position="499"/>
        <end position="526"/>
    </location>
</feature>
<dbReference type="InterPro" id="IPR013767">
    <property type="entry name" value="PAS_fold"/>
</dbReference>
<dbReference type="PROSITE" id="PS50112">
    <property type="entry name" value="PAS"/>
    <property type="match status" value="1"/>
</dbReference>
<evidence type="ECO:0000256" key="15">
    <source>
        <dbReference type="SAM" id="Phobius"/>
    </source>
</evidence>